<evidence type="ECO:0000259" key="5">
    <source>
        <dbReference type="PROSITE" id="PS50023"/>
    </source>
</evidence>
<dbReference type="SUPFAM" id="SSF57716">
    <property type="entry name" value="Glucocorticoid receptor-like (DNA-binding domain)"/>
    <property type="match status" value="1"/>
</dbReference>
<evidence type="ECO:0000313" key="7">
    <source>
        <dbReference type="Proteomes" id="UP001321749"/>
    </source>
</evidence>
<feature type="compositionally biased region" description="Polar residues" evidence="4">
    <location>
        <begin position="161"/>
        <end position="186"/>
    </location>
</feature>
<comment type="caution">
    <text evidence="6">The sequence shown here is derived from an EMBL/GenBank/DDBJ whole genome shotgun (WGS) entry which is preliminary data.</text>
</comment>
<feature type="domain" description="LIM zinc-binding" evidence="5">
    <location>
        <begin position="681"/>
        <end position="740"/>
    </location>
</feature>
<keyword evidence="1 3" id="KW-0479">Metal-binding</keyword>
<evidence type="ECO:0000256" key="3">
    <source>
        <dbReference type="PROSITE-ProRule" id="PRU00125"/>
    </source>
</evidence>
<dbReference type="PANTHER" id="PTHR24216">
    <property type="entry name" value="PAXILLIN-RELATED"/>
    <property type="match status" value="1"/>
</dbReference>
<dbReference type="FunFam" id="2.10.110.10:FF:000105">
    <property type="entry name" value="Similar to LIM domain-containing protein"/>
    <property type="match status" value="1"/>
</dbReference>
<dbReference type="SMART" id="SM00132">
    <property type="entry name" value="LIM"/>
    <property type="match status" value="2"/>
</dbReference>
<dbReference type="PROSITE" id="PS50023">
    <property type="entry name" value="LIM_DOMAIN_2"/>
    <property type="match status" value="2"/>
</dbReference>
<dbReference type="AlphaFoldDB" id="A0AAV9HMP5"/>
<feature type="region of interest" description="Disordered" evidence="4">
    <location>
        <begin position="1"/>
        <end position="617"/>
    </location>
</feature>
<dbReference type="CDD" id="cd08368">
    <property type="entry name" value="LIM"/>
    <property type="match status" value="1"/>
</dbReference>
<reference evidence="6" key="1">
    <citation type="journal article" date="2023" name="Mol. Phylogenet. Evol.">
        <title>Genome-scale phylogeny and comparative genomics of the fungal order Sordariales.</title>
        <authorList>
            <person name="Hensen N."/>
            <person name="Bonometti L."/>
            <person name="Westerberg I."/>
            <person name="Brannstrom I.O."/>
            <person name="Guillou S."/>
            <person name="Cros-Aarteil S."/>
            <person name="Calhoun S."/>
            <person name="Haridas S."/>
            <person name="Kuo A."/>
            <person name="Mondo S."/>
            <person name="Pangilinan J."/>
            <person name="Riley R."/>
            <person name="LaButti K."/>
            <person name="Andreopoulos B."/>
            <person name="Lipzen A."/>
            <person name="Chen C."/>
            <person name="Yan M."/>
            <person name="Daum C."/>
            <person name="Ng V."/>
            <person name="Clum A."/>
            <person name="Steindorff A."/>
            <person name="Ohm R.A."/>
            <person name="Martin F."/>
            <person name="Silar P."/>
            <person name="Natvig D.O."/>
            <person name="Lalanne C."/>
            <person name="Gautier V."/>
            <person name="Ament-Velasquez S.L."/>
            <person name="Kruys A."/>
            <person name="Hutchinson M.I."/>
            <person name="Powell A.J."/>
            <person name="Barry K."/>
            <person name="Miller A.N."/>
            <person name="Grigoriev I.V."/>
            <person name="Debuchy R."/>
            <person name="Gladieux P."/>
            <person name="Hiltunen Thoren M."/>
            <person name="Johannesson H."/>
        </authorList>
    </citation>
    <scope>NUCLEOTIDE SEQUENCE</scope>
    <source>
        <strain evidence="6">PSN324</strain>
    </source>
</reference>
<dbReference type="PROSITE" id="PS00478">
    <property type="entry name" value="LIM_DOMAIN_1"/>
    <property type="match status" value="1"/>
</dbReference>
<dbReference type="InterPro" id="IPR001781">
    <property type="entry name" value="Znf_LIM"/>
</dbReference>
<dbReference type="GO" id="GO:0030695">
    <property type="term" value="F:GTPase regulator activity"/>
    <property type="evidence" value="ECO:0007669"/>
    <property type="project" value="UniProtKB-ARBA"/>
</dbReference>
<organism evidence="6 7">
    <name type="scientific">Cladorrhinum samala</name>
    <dbReference type="NCBI Taxonomy" id="585594"/>
    <lineage>
        <taxon>Eukaryota</taxon>
        <taxon>Fungi</taxon>
        <taxon>Dikarya</taxon>
        <taxon>Ascomycota</taxon>
        <taxon>Pezizomycotina</taxon>
        <taxon>Sordariomycetes</taxon>
        <taxon>Sordariomycetidae</taxon>
        <taxon>Sordariales</taxon>
        <taxon>Podosporaceae</taxon>
        <taxon>Cladorrhinum</taxon>
    </lineage>
</organism>
<feature type="compositionally biased region" description="Low complexity" evidence="4">
    <location>
        <begin position="66"/>
        <end position="81"/>
    </location>
</feature>
<proteinExistence type="predicted"/>
<evidence type="ECO:0000256" key="4">
    <source>
        <dbReference type="SAM" id="MobiDB-lite"/>
    </source>
</evidence>
<dbReference type="Gene3D" id="2.10.110.10">
    <property type="entry name" value="Cysteine Rich Protein"/>
    <property type="match status" value="2"/>
</dbReference>
<feature type="compositionally biased region" description="Basic and acidic residues" evidence="4">
    <location>
        <begin position="562"/>
        <end position="572"/>
    </location>
</feature>
<feature type="compositionally biased region" description="Basic and acidic residues" evidence="4">
    <location>
        <begin position="401"/>
        <end position="410"/>
    </location>
</feature>
<feature type="compositionally biased region" description="Low complexity" evidence="4">
    <location>
        <begin position="514"/>
        <end position="523"/>
    </location>
</feature>
<sequence>MGEHICDAPLSPVEATPPMPAPSLFERFNPWGGPSGSTEKQQPRAPPQLDTSAANRAYTAQGELTPESLSSGSQPSEQSLSPKTPSGRPGAGKSDEDFAPQIANNSPPARPRRPGGYGGLGDGIGNGDEDQRLAVNPPRKGSALMDRMNNIAPGPFDSGRRPSSSARSDINDRPGTSASNISNLNVGQGPRMPRKNGYGGFGPPIRSPGSGFDEPPLTPSRADTFPRMNDGGFPAPLRTPSAPANATTLRPDSRMRLPSDSVEDSDQRLSAMSSLSARRPSRGPDTSRPPPPRSASLQPKTPGLPTINLAEEFGIGNPYHNPSESIASSGISEQSSQSGRRPSQASSRTSPPRSVASRSGRNPSIASSFDNMMSDLQPSLIDRKPKPGPMPLSPINPPPRPMERGYDPRIDPAIQNPRSAQGMSPAYSPGFSDSRDDPAIQNPRSIGGMSPAPQPALGDSRMDPAIQNPRLPEAMSPAPEASISAPTRKVPAALDFGDVPAMLRPGNANGTGVSPLSPGLPSPRWNGSSDQDDDLLFTRPRDAPNPSPNQEPFSPVSPMEKPASRDPREASRRSPPRGSPRDMRGSRNPGDETGDAKPGHERSFSRPQNSSVPSSRGDCKACGLPIKGKSISSADGRLTGRYHKACFVCSTCREPFSSATFYVLDDKPYCELHYHKLNDSLCGSCGTGIEGQYLEDEAAKKHHVGCFRCGDCGMALRDGYFEVNGRAFCEKDAWGRVQQPWMGGNRGSPRAGPNGGGYGLPGGPRGPGGPQGYGPHGGSRLGPSGPRPRLEKRMTRMGML</sequence>
<dbReference type="Pfam" id="PF00412">
    <property type="entry name" value="LIM"/>
    <property type="match status" value="2"/>
</dbReference>
<dbReference type="Proteomes" id="UP001321749">
    <property type="component" value="Unassembled WGS sequence"/>
</dbReference>
<dbReference type="GO" id="GO:0046872">
    <property type="term" value="F:metal ion binding"/>
    <property type="evidence" value="ECO:0007669"/>
    <property type="project" value="UniProtKB-KW"/>
</dbReference>
<evidence type="ECO:0000313" key="6">
    <source>
        <dbReference type="EMBL" id="KAK4462048.1"/>
    </source>
</evidence>
<feature type="compositionally biased region" description="Low complexity" evidence="4">
    <location>
        <begin position="323"/>
        <end position="339"/>
    </location>
</feature>
<feature type="region of interest" description="Disordered" evidence="4">
    <location>
        <begin position="740"/>
        <end position="800"/>
    </location>
</feature>
<feature type="compositionally biased region" description="Pro residues" evidence="4">
    <location>
        <begin position="387"/>
        <end position="400"/>
    </location>
</feature>
<feature type="compositionally biased region" description="Low complexity" evidence="4">
    <location>
        <begin position="268"/>
        <end position="278"/>
    </location>
</feature>
<feature type="compositionally biased region" description="Gly residues" evidence="4">
    <location>
        <begin position="115"/>
        <end position="126"/>
    </location>
</feature>
<feature type="compositionally biased region" description="Gly residues" evidence="4">
    <location>
        <begin position="753"/>
        <end position="780"/>
    </location>
</feature>
<keyword evidence="2 3" id="KW-0862">Zinc</keyword>
<feature type="compositionally biased region" description="Basic and acidic residues" evidence="4">
    <location>
        <begin position="594"/>
        <end position="604"/>
    </location>
</feature>
<feature type="compositionally biased region" description="Polar residues" evidence="4">
    <location>
        <begin position="340"/>
        <end position="377"/>
    </location>
</feature>
<evidence type="ECO:0000256" key="2">
    <source>
        <dbReference type="ARBA" id="ARBA00022833"/>
    </source>
</evidence>
<dbReference type="PANTHER" id="PTHR24216:SF65">
    <property type="entry name" value="PAXILLIN-LIKE PROTEIN 1"/>
    <property type="match status" value="1"/>
</dbReference>
<protein>
    <recommendedName>
        <fullName evidence="5">LIM zinc-binding domain-containing protein</fullName>
    </recommendedName>
</protein>
<gene>
    <name evidence="6" type="ORF">QBC42DRAFT_286944</name>
</gene>
<evidence type="ECO:0000256" key="1">
    <source>
        <dbReference type="ARBA" id="ARBA00022723"/>
    </source>
</evidence>
<keyword evidence="3" id="KW-0440">LIM domain</keyword>
<feature type="domain" description="LIM zinc-binding" evidence="5">
    <location>
        <begin position="617"/>
        <end position="680"/>
    </location>
</feature>
<name>A0AAV9HMP5_9PEZI</name>
<dbReference type="EMBL" id="MU864979">
    <property type="protein sequence ID" value="KAK4462048.1"/>
    <property type="molecule type" value="Genomic_DNA"/>
</dbReference>
<keyword evidence="7" id="KW-1185">Reference proteome</keyword>
<accession>A0AAV9HMP5</accession>
<reference evidence="6" key="2">
    <citation type="submission" date="2023-06" db="EMBL/GenBank/DDBJ databases">
        <authorList>
            <consortium name="Lawrence Berkeley National Laboratory"/>
            <person name="Mondo S.J."/>
            <person name="Hensen N."/>
            <person name="Bonometti L."/>
            <person name="Westerberg I."/>
            <person name="Brannstrom I.O."/>
            <person name="Guillou S."/>
            <person name="Cros-Aarteil S."/>
            <person name="Calhoun S."/>
            <person name="Haridas S."/>
            <person name="Kuo A."/>
            <person name="Pangilinan J."/>
            <person name="Riley R."/>
            <person name="Labutti K."/>
            <person name="Andreopoulos B."/>
            <person name="Lipzen A."/>
            <person name="Chen C."/>
            <person name="Yanf M."/>
            <person name="Daum C."/>
            <person name="Ng V."/>
            <person name="Clum A."/>
            <person name="Steindorff A."/>
            <person name="Ohm R."/>
            <person name="Martin F."/>
            <person name="Silar P."/>
            <person name="Natvig D."/>
            <person name="Lalanne C."/>
            <person name="Gautier V."/>
            <person name="Ament-Velasquez S.L."/>
            <person name="Kruys A."/>
            <person name="Hutchinson M.I."/>
            <person name="Powell A.J."/>
            <person name="Barry K."/>
            <person name="Miller A.N."/>
            <person name="Grigoriev I.V."/>
            <person name="Debuchy R."/>
            <person name="Gladieux P."/>
            <person name="Thoren M.H."/>
            <person name="Johannesson H."/>
        </authorList>
    </citation>
    <scope>NUCLEOTIDE SEQUENCE</scope>
    <source>
        <strain evidence="6">PSN324</strain>
    </source>
</reference>
<dbReference type="CDD" id="cd09397">
    <property type="entry name" value="LIM1_UF1"/>
    <property type="match status" value="1"/>
</dbReference>
<feature type="compositionally biased region" description="Polar residues" evidence="4">
    <location>
        <begin position="605"/>
        <end position="614"/>
    </location>
</feature>